<dbReference type="Pfam" id="PF00298">
    <property type="entry name" value="Ribosomal_L11"/>
    <property type="match status" value="1"/>
</dbReference>
<gene>
    <name evidence="11" type="primary">rpl11p</name>
    <name evidence="6" type="synonym">rpl11</name>
    <name evidence="10" type="ORF">BRM9_1814</name>
    <name evidence="11" type="ORF">DSM1535_2456</name>
    <name evidence="13" type="ORF">ISP06_07925</name>
    <name evidence="12" type="ORF">MB9_0542</name>
</gene>
<dbReference type="GO" id="GO:0070180">
    <property type="term" value="F:large ribosomal subunit rRNA binding"/>
    <property type="evidence" value="ECO:0007669"/>
    <property type="project" value="UniProtKB-UniRule"/>
</dbReference>
<dbReference type="Proteomes" id="UP000029661">
    <property type="component" value="Chromosome"/>
</dbReference>
<evidence type="ECO:0000313" key="15">
    <source>
        <dbReference type="Proteomes" id="UP000062768"/>
    </source>
</evidence>
<evidence type="ECO:0000313" key="14">
    <source>
        <dbReference type="Proteomes" id="UP000029661"/>
    </source>
</evidence>
<evidence type="ECO:0000259" key="8">
    <source>
        <dbReference type="Pfam" id="PF00298"/>
    </source>
</evidence>
<evidence type="ECO:0000256" key="3">
    <source>
        <dbReference type="ARBA" id="ARBA00022884"/>
    </source>
</evidence>
<protein>
    <recommendedName>
        <fullName evidence="6">Large ribosomal subunit protein uL11</fullName>
    </recommendedName>
</protein>
<feature type="domain" description="Large ribosomal subunit protein uL11 C-terminal" evidence="8">
    <location>
        <begin position="70"/>
        <end position="137"/>
    </location>
</feature>
<reference evidence="10" key="1">
    <citation type="submission" date="2013-12" db="EMBL/GenBank/DDBJ databases">
        <title>The complete genome sequence of Methanobacterium sp. BRM9.</title>
        <authorList>
            <consortium name="Pastoral Greenhouse Gas Research Consortium"/>
            <person name="Kelly W.J."/>
            <person name="Leahy S.C."/>
            <person name="Perry R."/>
            <person name="Li D."/>
            <person name="Altermann E."/>
            <person name="Lambie S.C."/>
            <person name="Attwood G.T."/>
        </authorList>
    </citation>
    <scope>NUCLEOTIDE SEQUENCE [LARGE SCALE GENOMIC DNA]</scope>
    <source>
        <strain evidence="10">BRM9</strain>
    </source>
</reference>
<keyword evidence="15" id="KW-1185">Reference proteome</keyword>
<dbReference type="GeneID" id="82849566"/>
<dbReference type="EMBL" id="JADIIL010000029">
    <property type="protein sequence ID" value="MBF4475382.1"/>
    <property type="molecule type" value="Genomic_DNA"/>
</dbReference>
<dbReference type="GO" id="GO:0015934">
    <property type="term" value="C:large ribosomal subunit"/>
    <property type="evidence" value="ECO:0007669"/>
    <property type="project" value="TreeGrafter"/>
</dbReference>
<reference evidence="12" key="2">
    <citation type="submission" date="2014-09" db="EMBL/GenBank/DDBJ databases">
        <authorList>
            <person name="Bishop-Lilly K.A."/>
            <person name="Broomall S.M."/>
            <person name="Chain P.S."/>
            <person name="Chertkov O."/>
            <person name="Coyne S.R."/>
            <person name="Daligault H.E."/>
            <person name="Davenport K.W."/>
            <person name="Erkkila T."/>
            <person name="Frey K.G."/>
            <person name="Gibbons H.S."/>
            <person name="Gu W."/>
            <person name="Jaissle J."/>
            <person name="Johnson S.L."/>
            <person name="Koroleva G.I."/>
            <person name="Ladner J.T."/>
            <person name="Lo C.-C."/>
            <person name="Minogue T.D."/>
            <person name="Munk C."/>
            <person name="Palacios G.F."/>
            <person name="Redden C.L."/>
            <person name="Rosenzweig C.N."/>
            <person name="Scholz M.B."/>
            <person name="Teshima H."/>
            <person name="Xu Y."/>
        </authorList>
    </citation>
    <scope>NUCLEOTIDE SEQUENCE</scope>
    <source>
        <strain evidence="12">Mb9</strain>
    </source>
</reference>
<dbReference type="FunFam" id="3.30.1550.10:FF:000007">
    <property type="entry name" value="50S ribosomal protein L11"/>
    <property type="match status" value="1"/>
</dbReference>
<evidence type="ECO:0000256" key="5">
    <source>
        <dbReference type="ARBA" id="ARBA00023274"/>
    </source>
</evidence>
<comment type="function">
    <text evidence="6">Forms part of the ribosomal stalk which helps the ribosome interact with GTP-bound translation factors.</text>
</comment>
<comment type="similarity">
    <text evidence="1 6 7">Belongs to the universal ribosomal protein uL11 family.</text>
</comment>
<dbReference type="InterPro" id="IPR000911">
    <property type="entry name" value="Ribosomal_uL11"/>
</dbReference>
<evidence type="ECO:0000256" key="2">
    <source>
        <dbReference type="ARBA" id="ARBA00022730"/>
    </source>
</evidence>
<keyword evidence="5 6" id="KW-0687">Ribonucleoprotein</keyword>
<dbReference type="STRING" id="2162.BRM9_1814"/>
<dbReference type="PATRIC" id="fig|2162.10.peg.564"/>
<evidence type="ECO:0000256" key="7">
    <source>
        <dbReference type="RuleBase" id="RU003978"/>
    </source>
</evidence>
<dbReference type="AlphaFoldDB" id="A0A089ZEW4"/>
<dbReference type="Gene3D" id="3.30.1550.10">
    <property type="entry name" value="Ribosomal protein L11/L12, N-terminal domain"/>
    <property type="match status" value="1"/>
</dbReference>
<dbReference type="PANTHER" id="PTHR11661">
    <property type="entry name" value="60S RIBOSOMAL PROTEIN L12"/>
    <property type="match status" value="1"/>
</dbReference>
<sequence length="162" mass="17422">MATETVEILIDGGKATPGPPLGPAIGPLGINMMQVVEQINQKTADFEGMKVPVKVIVDTSTREFEVTVGTPPTTALIMDELKIEKASQDPGMDKVADLKIEQALKVARMKFEALLSADYKNATKEVVGTCVSMGITVEGKDPREVQKEISQGVYDDKLVESS</sequence>
<dbReference type="GO" id="GO:0006412">
    <property type="term" value="P:translation"/>
    <property type="evidence" value="ECO:0007669"/>
    <property type="project" value="UniProtKB-UniRule"/>
</dbReference>
<dbReference type="GO" id="GO:0003735">
    <property type="term" value="F:structural constituent of ribosome"/>
    <property type="evidence" value="ECO:0007669"/>
    <property type="project" value="InterPro"/>
</dbReference>
<dbReference type="InterPro" id="IPR036769">
    <property type="entry name" value="Ribosomal_uL11_C_sf"/>
</dbReference>
<evidence type="ECO:0000313" key="10">
    <source>
        <dbReference type="EMBL" id="AIS32622.1"/>
    </source>
</evidence>
<dbReference type="InterPro" id="IPR036796">
    <property type="entry name" value="Ribosomal_uL11_N_sf"/>
</dbReference>
<evidence type="ECO:0000313" key="13">
    <source>
        <dbReference type="EMBL" id="MBF4475382.1"/>
    </source>
</evidence>
<dbReference type="KEGG" id="mfc:BRM9_1814"/>
<dbReference type="KEGG" id="mfi:DSM1535_2456"/>
<dbReference type="SUPFAM" id="SSF46906">
    <property type="entry name" value="Ribosomal protein L11, C-terminal domain"/>
    <property type="match status" value="1"/>
</dbReference>
<evidence type="ECO:0000259" key="9">
    <source>
        <dbReference type="Pfam" id="PF03946"/>
    </source>
</evidence>
<dbReference type="NCBIfam" id="NF002232">
    <property type="entry name" value="PRK01143.1"/>
    <property type="match status" value="1"/>
</dbReference>
<evidence type="ECO:0000313" key="12">
    <source>
        <dbReference type="EMBL" id="CEL24189.1"/>
    </source>
</evidence>
<dbReference type="OrthoDB" id="8842at2157"/>
<organism evidence="10 14">
    <name type="scientific">Methanobacterium formicicum</name>
    <dbReference type="NCBI Taxonomy" id="2162"/>
    <lineage>
        <taxon>Archaea</taxon>
        <taxon>Methanobacteriati</taxon>
        <taxon>Methanobacteriota</taxon>
        <taxon>Methanomada group</taxon>
        <taxon>Methanobacteria</taxon>
        <taxon>Methanobacteriales</taxon>
        <taxon>Methanobacteriaceae</taxon>
        <taxon>Methanobacterium</taxon>
    </lineage>
</organism>
<evidence type="ECO:0000313" key="11">
    <source>
        <dbReference type="EMBL" id="CEA14941.1"/>
    </source>
</evidence>
<keyword evidence="2 6" id="KW-0699">rRNA-binding</keyword>
<dbReference type="Pfam" id="PF03946">
    <property type="entry name" value="Ribosomal_L11_N"/>
    <property type="match status" value="1"/>
</dbReference>
<dbReference type="Proteomes" id="UP000062768">
    <property type="component" value="Chromosome I"/>
</dbReference>
<dbReference type="SMART" id="SM00649">
    <property type="entry name" value="RL11"/>
    <property type="match status" value="1"/>
</dbReference>
<comment type="subunit">
    <text evidence="6">Part of the ribosomal stalk of the 50S ribosomal subunit. Interacts with L10 and the large rRNA to form the base of the stalk. L10 forms an elongated spine to which L12 dimers bind in a sequential fashion forming a multimeric L10(L12)X complex.</text>
</comment>
<proteinExistence type="inferred from homology"/>
<name>A0A089ZEW4_METFO</name>
<dbReference type="InterPro" id="IPR020784">
    <property type="entry name" value="Ribosomal_uL11_N"/>
</dbReference>
<feature type="domain" description="Large ribosomal subunit protein uL11 N-terminal" evidence="9">
    <location>
        <begin position="6"/>
        <end position="64"/>
    </location>
</feature>
<evidence type="ECO:0000256" key="4">
    <source>
        <dbReference type="ARBA" id="ARBA00022980"/>
    </source>
</evidence>
<dbReference type="InterPro" id="IPR020783">
    <property type="entry name" value="Ribosomal_uL11_C"/>
</dbReference>
<dbReference type="RefSeq" id="WP_048073749.1">
    <property type="nucleotide sequence ID" value="NZ_CALCVY010000150.1"/>
</dbReference>
<keyword evidence="4 6" id="KW-0689">Ribosomal protein</keyword>
<dbReference type="EMBL" id="CP006933">
    <property type="protein sequence ID" value="AIS32622.1"/>
    <property type="molecule type" value="Genomic_DNA"/>
</dbReference>
<dbReference type="Gene3D" id="1.10.10.250">
    <property type="entry name" value="Ribosomal protein L11, C-terminal domain"/>
    <property type="match status" value="1"/>
</dbReference>
<dbReference type="PANTHER" id="PTHR11661:SF1">
    <property type="entry name" value="LARGE RIBOSOMAL SUBUNIT PROTEIN UL11M"/>
    <property type="match status" value="1"/>
</dbReference>
<dbReference type="InterPro" id="IPR020785">
    <property type="entry name" value="Ribosomal_uL11_CS"/>
</dbReference>
<dbReference type="CDD" id="cd00349">
    <property type="entry name" value="Ribosomal_L11"/>
    <property type="match status" value="1"/>
</dbReference>
<dbReference type="EMBL" id="LN515531">
    <property type="protein sequence ID" value="CEA14941.1"/>
    <property type="molecule type" value="Genomic_DNA"/>
</dbReference>
<dbReference type="Proteomes" id="UP000606900">
    <property type="component" value="Unassembled WGS sequence"/>
</dbReference>
<reference evidence="13" key="3">
    <citation type="submission" date="2020-10" db="EMBL/GenBank/DDBJ databases">
        <title>Dehalococcoides mccartyi of a TCE/Cr reducing biochatode.</title>
        <authorList>
            <person name="Matturro B."/>
        </authorList>
    </citation>
    <scope>NUCLEOTIDE SEQUENCE</scope>
    <source>
        <strain evidence="13">Bin2</strain>
    </source>
</reference>
<evidence type="ECO:0000256" key="6">
    <source>
        <dbReference type="HAMAP-Rule" id="MF_00736"/>
    </source>
</evidence>
<evidence type="ECO:0000256" key="1">
    <source>
        <dbReference type="ARBA" id="ARBA00010537"/>
    </source>
</evidence>
<dbReference type="EMBL" id="LN734822">
    <property type="protein sequence ID" value="CEL24189.1"/>
    <property type="molecule type" value="Genomic_DNA"/>
</dbReference>
<dbReference type="SUPFAM" id="SSF54747">
    <property type="entry name" value="Ribosomal L11/L12e N-terminal domain"/>
    <property type="match status" value="1"/>
</dbReference>
<dbReference type="PROSITE" id="PS00359">
    <property type="entry name" value="RIBOSOMAL_L11"/>
    <property type="match status" value="1"/>
</dbReference>
<dbReference type="HAMAP" id="MF_00736">
    <property type="entry name" value="Ribosomal_uL11"/>
    <property type="match status" value="1"/>
</dbReference>
<keyword evidence="3 6" id="KW-0694">RNA-binding</keyword>
<accession>A0A089ZEW4</accession>